<feature type="region of interest" description="Disordered" evidence="1">
    <location>
        <begin position="25"/>
        <end position="57"/>
    </location>
</feature>
<dbReference type="EMBL" id="KQ030514">
    <property type="protein sequence ID" value="KJZ75841.1"/>
    <property type="molecule type" value="Genomic_DNA"/>
</dbReference>
<organism evidence="2 3">
    <name type="scientific">Hirsutella minnesotensis 3608</name>
    <dbReference type="NCBI Taxonomy" id="1043627"/>
    <lineage>
        <taxon>Eukaryota</taxon>
        <taxon>Fungi</taxon>
        <taxon>Dikarya</taxon>
        <taxon>Ascomycota</taxon>
        <taxon>Pezizomycotina</taxon>
        <taxon>Sordariomycetes</taxon>
        <taxon>Hypocreomycetidae</taxon>
        <taxon>Hypocreales</taxon>
        <taxon>Ophiocordycipitaceae</taxon>
        <taxon>Hirsutella</taxon>
    </lineage>
</organism>
<name>A0A0F7ZL04_9HYPO</name>
<keyword evidence="3" id="KW-1185">Reference proteome</keyword>
<reference evidence="2 3" key="1">
    <citation type="journal article" date="2014" name="Genome Biol. Evol.">
        <title>Comparative genomics and transcriptomics analyses reveal divergent lifestyle features of nematode endoparasitic fungus Hirsutella minnesotensis.</title>
        <authorList>
            <person name="Lai Y."/>
            <person name="Liu K."/>
            <person name="Zhang X."/>
            <person name="Zhang X."/>
            <person name="Li K."/>
            <person name="Wang N."/>
            <person name="Shu C."/>
            <person name="Wu Y."/>
            <person name="Wang C."/>
            <person name="Bushley K.E."/>
            <person name="Xiang M."/>
            <person name="Liu X."/>
        </authorList>
    </citation>
    <scope>NUCLEOTIDE SEQUENCE [LARGE SCALE GENOMIC DNA]</scope>
    <source>
        <strain evidence="2 3">3608</strain>
    </source>
</reference>
<evidence type="ECO:0000313" key="3">
    <source>
        <dbReference type="Proteomes" id="UP000054481"/>
    </source>
</evidence>
<evidence type="ECO:0000313" key="2">
    <source>
        <dbReference type="EMBL" id="KJZ75841.1"/>
    </source>
</evidence>
<evidence type="ECO:0000256" key="1">
    <source>
        <dbReference type="SAM" id="MobiDB-lite"/>
    </source>
</evidence>
<proteinExistence type="predicted"/>
<accession>A0A0F7ZL04</accession>
<dbReference type="Proteomes" id="UP000054481">
    <property type="component" value="Unassembled WGS sequence"/>
</dbReference>
<feature type="compositionally biased region" description="Low complexity" evidence="1">
    <location>
        <begin position="27"/>
        <end position="38"/>
    </location>
</feature>
<dbReference type="AlphaFoldDB" id="A0A0F7ZL04"/>
<feature type="compositionally biased region" description="Basic residues" evidence="1">
    <location>
        <begin position="39"/>
        <end position="48"/>
    </location>
</feature>
<sequence length="147" mass="16154">METTKSKNNTDVACPLATVYKLESATRKTAATRTSSSHSSRRGRHSAHVRTSGPKRAATKMFIAGGVLRNLSARLERNRKNVDCRRRLGESDMVLRRAASRARGPRGEVSGVSYTRTRGRPSHDARRFGEAGTNMSVSWYGCCNGLV</sequence>
<protein>
    <submittedName>
        <fullName evidence="2">Uncharacterized protein</fullName>
    </submittedName>
</protein>
<feature type="region of interest" description="Disordered" evidence="1">
    <location>
        <begin position="98"/>
        <end position="127"/>
    </location>
</feature>
<gene>
    <name evidence="2" type="ORF">HIM_04665</name>
</gene>